<dbReference type="PROSITE" id="PS51257">
    <property type="entry name" value="PROKAR_LIPOPROTEIN"/>
    <property type="match status" value="1"/>
</dbReference>
<dbReference type="HAMAP" id="MF_00922">
    <property type="entry name" value="OM_assembly_BamD"/>
    <property type="match status" value="1"/>
</dbReference>
<sequence>MKSIRRTAAVLAAAMTLGGCADEAQIKTAAEMYEEAQVFEGIADYAAAVTAYNELQATYPHGNYAQQAILNLAHLHYQEGKYDEALAAINQFIEEYPAHRHLDYARYLRGLVLLREKPDVIDKLLFEDFTNHSRTAAVEAYEAFLELAEKHPLSRFTPSAAAKAADIINALSLDELRTALHYLRIGAYSGALRRASDVTQKYPSNRYNEIALAIIVASLAEIQSPAPLQDAVAALEANFPDTTLSAPAQQGALALLDSLGEETVRGDLFTQLLE</sequence>
<dbReference type="GO" id="GO:0043165">
    <property type="term" value="P:Gram-negative-bacterium-type cell outer membrane assembly"/>
    <property type="evidence" value="ECO:0007669"/>
    <property type="project" value="UniProtKB-UniRule"/>
</dbReference>
<dbReference type="PROSITE" id="PS50005">
    <property type="entry name" value="TPR"/>
    <property type="match status" value="1"/>
</dbReference>
<dbReference type="InterPro" id="IPR039565">
    <property type="entry name" value="BamD-like"/>
</dbReference>
<evidence type="ECO:0000313" key="8">
    <source>
        <dbReference type="EMBL" id="MBF2734521.1"/>
    </source>
</evidence>
<dbReference type="NCBIfam" id="TIGR03302">
    <property type="entry name" value="OM_YfiO"/>
    <property type="match status" value="1"/>
</dbReference>
<evidence type="ECO:0000256" key="1">
    <source>
        <dbReference type="ARBA" id="ARBA00022729"/>
    </source>
</evidence>
<dbReference type="GO" id="GO:0009279">
    <property type="term" value="C:cell outer membrane"/>
    <property type="evidence" value="ECO:0007669"/>
    <property type="project" value="UniProtKB-SubCell"/>
</dbReference>
<protein>
    <recommendedName>
        <fullName evidence="4">Outer membrane protein assembly factor BamD</fullName>
    </recommendedName>
</protein>
<dbReference type="SUPFAM" id="SSF48452">
    <property type="entry name" value="TPR-like"/>
    <property type="match status" value="1"/>
</dbReference>
<dbReference type="InterPro" id="IPR019734">
    <property type="entry name" value="TPR_rpt"/>
</dbReference>
<evidence type="ECO:0000313" key="9">
    <source>
        <dbReference type="Proteomes" id="UP000604381"/>
    </source>
</evidence>
<dbReference type="InterPro" id="IPR011990">
    <property type="entry name" value="TPR-like_helical_dom_sf"/>
</dbReference>
<comment type="function">
    <text evidence="4">Part of the outer membrane protein assembly complex, which is involved in assembly and insertion of beta-barrel proteins into the outer membrane.</text>
</comment>
<reference evidence="8" key="1">
    <citation type="submission" date="2020-10" db="EMBL/GenBank/DDBJ databases">
        <title>An improved Amphimedon queenslandica hologenome assembly reveals how three proteobacterial symbionts can extend the metabolic phenotypic of their marine sponge host.</title>
        <authorList>
            <person name="Degnan B."/>
            <person name="Degnan S."/>
            <person name="Xiang X."/>
        </authorList>
    </citation>
    <scope>NUCLEOTIDE SEQUENCE</scope>
    <source>
        <strain evidence="8">AqS2</strain>
    </source>
</reference>
<evidence type="ECO:0000259" key="7">
    <source>
        <dbReference type="Pfam" id="PF13525"/>
    </source>
</evidence>
<feature type="domain" description="Outer membrane lipoprotein BamD-like" evidence="7">
    <location>
        <begin position="28"/>
        <end position="224"/>
    </location>
</feature>
<evidence type="ECO:0000256" key="4">
    <source>
        <dbReference type="HAMAP-Rule" id="MF_00922"/>
    </source>
</evidence>
<evidence type="ECO:0000256" key="3">
    <source>
        <dbReference type="ARBA" id="ARBA00023237"/>
    </source>
</evidence>
<feature type="signal peptide" evidence="6">
    <location>
        <begin position="1"/>
        <end position="21"/>
    </location>
</feature>
<dbReference type="InterPro" id="IPR017689">
    <property type="entry name" value="BamD"/>
</dbReference>
<comment type="caution">
    <text evidence="8">The sequence shown here is derived from an EMBL/GenBank/DDBJ whole genome shotgun (WGS) entry which is preliminary data.</text>
</comment>
<comment type="similarity">
    <text evidence="4">Belongs to the BamD family.</text>
</comment>
<accession>A0A930UEX8</accession>
<feature type="repeat" description="TPR" evidence="5">
    <location>
        <begin position="66"/>
        <end position="99"/>
    </location>
</feature>
<dbReference type="EMBL" id="JADHEI010000009">
    <property type="protein sequence ID" value="MBF2734521.1"/>
    <property type="molecule type" value="Genomic_DNA"/>
</dbReference>
<proteinExistence type="inferred from homology"/>
<comment type="subcellular location">
    <subcellularLocation>
        <location evidence="4">Cell outer membrane</location>
        <topology evidence="4">Lipid-anchor</topology>
    </subcellularLocation>
</comment>
<comment type="subunit">
    <text evidence="4">Part of the Bam complex.</text>
</comment>
<gene>
    <name evidence="4" type="primary">bamD</name>
    <name evidence="8" type="ORF">ISN26_00230</name>
</gene>
<keyword evidence="4" id="KW-0564">Palmitate</keyword>
<keyword evidence="1 4" id="KW-0732">Signal</keyword>
<dbReference type="Proteomes" id="UP000604381">
    <property type="component" value="Unassembled WGS sequence"/>
</dbReference>
<keyword evidence="9" id="KW-1185">Reference proteome</keyword>
<dbReference type="GO" id="GO:0051205">
    <property type="term" value="P:protein insertion into membrane"/>
    <property type="evidence" value="ECO:0007669"/>
    <property type="project" value="UniProtKB-UniRule"/>
</dbReference>
<name>A0A930UEX8_9GAMM</name>
<feature type="chain" id="PRO_5037325782" description="Outer membrane protein assembly factor BamD" evidence="6">
    <location>
        <begin position="22"/>
        <end position="274"/>
    </location>
</feature>
<evidence type="ECO:0000256" key="2">
    <source>
        <dbReference type="ARBA" id="ARBA00023136"/>
    </source>
</evidence>
<keyword evidence="5" id="KW-0802">TPR repeat</keyword>
<dbReference type="Gene3D" id="1.25.40.10">
    <property type="entry name" value="Tetratricopeptide repeat domain"/>
    <property type="match status" value="1"/>
</dbReference>
<organism evidence="8 9">
    <name type="scientific">Candidatus Amphirhobacter heronislandensis</name>
    <dbReference type="NCBI Taxonomy" id="1732024"/>
    <lineage>
        <taxon>Bacteria</taxon>
        <taxon>Pseudomonadati</taxon>
        <taxon>Pseudomonadota</taxon>
        <taxon>Gammaproteobacteria</taxon>
        <taxon>Candidatus Tethybacterales</taxon>
        <taxon>Candidatus Tethybacteraceae</taxon>
        <taxon>Candidatus Amphirhobacter</taxon>
    </lineage>
</organism>
<dbReference type="Pfam" id="PF13525">
    <property type="entry name" value="YfiO"/>
    <property type="match status" value="1"/>
</dbReference>
<evidence type="ECO:0000256" key="6">
    <source>
        <dbReference type="SAM" id="SignalP"/>
    </source>
</evidence>
<evidence type="ECO:0000256" key="5">
    <source>
        <dbReference type="PROSITE-ProRule" id="PRU00339"/>
    </source>
</evidence>
<keyword evidence="2 4" id="KW-0472">Membrane</keyword>
<keyword evidence="3 4" id="KW-0998">Cell outer membrane</keyword>
<dbReference type="AlphaFoldDB" id="A0A930UEX8"/>
<keyword evidence="4" id="KW-0449">Lipoprotein</keyword>